<gene>
    <name evidence="1" type="ORF">O181_044295</name>
</gene>
<keyword evidence="2" id="KW-1185">Reference proteome</keyword>
<comment type="caution">
    <text evidence="1">The sequence shown here is derived from an EMBL/GenBank/DDBJ whole genome shotgun (WGS) entry which is preliminary data.</text>
</comment>
<proteinExistence type="predicted"/>
<protein>
    <submittedName>
        <fullName evidence="1">Uncharacterized protein</fullName>
    </submittedName>
</protein>
<dbReference type="EMBL" id="AVOT02018010">
    <property type="protein sequence ID" value="MBW0504580.1"/>
    <property type="molecule type" value="Genomic_DNA"/>
</dbReference>
<evidence type="ECO:0000313" key="2">
    <source>
        <dbReference type="Proteomes" id="UP000765509"/>
    </source>
</evidence>
<dbReference type="AlphaFoldDB" id="A0A9Q3HK13"/>
<organism evidence="1 2">
    <name type="scientific">Austropuccinia psidii MF-1</name>
    <dbReference type="NCBI Taxonomy" id="1389203"/>
    <lineage>
        <taxon>Eukaryota</taxon>
        <taxon>Fungi</taxon>
        <taxon>Dikarya</taxon>
        <taxon>Basidiomycota</taxon>
        <taxon>Pucciniomycotina</taxon>
        <taxon>Pucciniomycetes</taxon>
        <taxon>Pucciniales</taxon>
        <taxon>Sphaerophragmiaceae</taxon>
        <taxon>Austropuccinia</taxon>
    </lineage>
</organism>
<dbReference type="Proteomes" id="UP000765509">
    <property type="component" value="Unassembled WGS sequence"/>
</dbReference>
<reference evidence="1" key="1">
    <citation type="submission" date="2021-03" db="EMBL/GenBank/DDBJ databases">
        <title>Draft genome sequence of rust myrtle Austropuccinia psidii MF-1, a brazilian biotype.</title>
        <authorList>
            <person name="Quecine M.C."/>
            <person name="Pachon D.M.R."/>
            <person name="Bonatelli M.L."/>
            <person name="Correr F.H."/>
            <person name="Franceschini L.M."/>
            <person name="Leite T.F."/>
            <person name="Margarido G.R.A."/>
            <person name="Almeida C.A."/>
            <person name="Ferrarezi J.A."/>
            <person name="Labate C.A."/>
        </authorList>
    </citation>
    <scope>NUCLEOTIDE SEQUENCE</scope>
    <source>
        <strain evidence="1">MF-1</strain>
    </source>
</reference>
<name>A0A9Q3HK13_9BASI</name>
<sequence>MTSVKEEQCYGTEVVPAPLGASQGTGGTTLAQSNNTVSHQSEPVTGALLSEEGLALSKPGLTYGGLKDMERWNTLKSVRNELL</sequence>
<accession>A0A9Q3HK13</accession>
<evidence type="ECO:0000313" key="1">
    <source>
        <dbReference type="EMBL" id="MBW0504580.1"/>
    </source>
</evidence>